<dbReference type="SUPFAM" id="SSF54373">
    <property type="entry name" value="FAD-linked reductases, C-terminal domain"/>
    <property type="match status" value="1"/>
</dbReference>
<dbReference type="PANTHER" id="PTHR11552:SF147">
    <property type="entry name" value="CHOLINE DEHYDROGENASE, MITOCHONDRIAL"/>
    <property type="match status" value="1"/>
</dbReference>
<dbReference type="Pfam" id="PF00732">
    <property type="entry name" value="GMC_oxred_N"/>
    <property type="match status" value="1"/>
</dbReference>
<evidence type="ECO:0000313" key="9">
    <source>
        <dbReference type="Proteomes" id="UP000571817"/>
    </source>
</evidence>
<evidence type="ECO:0000256" key="3">
    <source>
        <dbReference type="ARBA" id="ARBA00022630"/>
    </source>
</evidence>
<sequence length="568" mass="62165">MPQNGADSHYDTVVVGAGSAGCVLADRLSEDPDHRVLVLESGRMDWKFDILIHMPNAPIPLGSDSYAWRYLSEPEPGLDNRRLMHTRGKIVGGSSSINAMIFLRGNPMDYDHWGTLPGLQNWDWAHCLPYFMRMENATATGSDDPRRGLAGRTLLQRGDPHSTLNAAFLRAAAEAGHELIDDVNGYRQEGFGPLDRNTFGGTRWSAADAYLRPALRRPNLHLITRAFVTRVLFEGTRAVGVEYREDDRTHTVRADEVILSGGVFNSPQVLQLSGVGNADELGALGIPIVAHLPGVGENLQDHLEAWVQFHCEAAVSEQPHHRHRARHAPKMVSHWLYNRGGPGGSNHHEVGGFSRSRTDTPYPDLMCHLLPSLREVDGIPQGGHGFEMHVGPMLSKATGHVKTVSRNPATRPSITFNYLSAPEDEREWLAAMRVAREIGASPALKALGAYELAPGEFLTSDRDVLAWVRRNVGSALHPSCSCPMGSDEMSVVDPDTLRVHGLDGLRVVDASIMPTIPNCNIYAPVMMVAERAADIISGAELLQASELNYYQAEVVPEVVVDTVQDPVG</sequence>
<dbReference type="EC" id="1.1.99.1" evidence="8"/>
<accession>A0A853DF73</accession>
<dbReference type="EMBL" id="JACCFW010000001">
    <property type="protein sequence ID" value="NYJ74619.1"/>
    <property type="molecule type" value="Genomic_DNA"/>
</dbReference>
<dbReference type="SUPFAM" id="SSF51905">
    <property type="entry name" value="FAD/NAD(P)-binding domain"/>
    <property type="match status" value="1"/>
</dbReference>
<dbReference type="InterPro" id="IPR007867">
    <property type="entry name" value="GMC_OxRtase_C"/>
</dbReference>
<evidence type="ECO:0000313" key="8">
    <source>
        <dbReference type="EMBL" id="NYJ74619.1"/>
    </source>
</evidence>
<reference evidence="8 9" key="1">
    <citation type="submission" date="2020-07" db="EMBL/GenBank/DDBJ databases">
        <title>Sequencing the genomes of 1000 actinobacteria strains.</title>
        <authorList>
            <person name="Klenk H.-P."/>
        </authorList>
    </citation>
    <scope>NUCLEOTIDE SEQUENCE [LARGE SCALE GENOMIC DNA]</scope>
    <source>
        <strain evidence="8 9">DSM 29531</strain>
    </source>
</reference>
<gene>
    <name evidence="8" type="ORF">HNR15_001582</name>
</gene>
<feature type="binding site" evidence="5">
    <location>
        <position position="228"/>
    </location>
    <ligand>
        <name>FAD</name>
        <dbReference type="ChEBI" id="CHEBI:57692"/>
    </ligand>
</feature>
<dbReference type="InterPro" id="IPR036188">
    <property type="entry name" value="FAD/NAD-bd_sf"/>
</dbReference>
<keyword evidence="3 6" id="KW-0285">Flavoprotein</keyword>
<dbReference type="AlphaFoldDB" id="A0A853DF73"/>
<dbReference type="Gene3D" id="3.50.50.60">
    <property type="entry name" value="FAD/NAD(P)-binding domain"/>
    <property type="match status" value="1"/>
</dbReference>
<dbReference type="InterPro" id="IPR012132">
    <property type="entry name" value="GMC_OxRdtase"/>
</dbReference>
<evidence type="ECO:0000259" key="7">
    <source>
        <dbReference type="PROSITE" id="PS00623"/>
    </source>
</evidence>
<dbReference type="NCBIfam" id="NF002550">
    <property type="entry name" value="PRK02106.1"/>
    <property type="match status" value="1"/>
</dbReference>
<dbReference type="InterPro" id="IPR000172">
    <property type="entry name" value="GMC_OxRdtase_N"/>
</dbReference>
<feature type="domain" description="Glucose-methanol-choline oxidoreductase N-terminal" evidence="7">
    <location>
        <begin position="88"/>
        <end position="111"/>
    </location>
</feature>
<comment type="caution">
    <text evidence="8">The sequence shown here is derived from an EMBL/GenBank/DDBJ whole genome shotgun (WGS) entry which is preliminary data.</text>
</comment>
<name>A0A853DF73_9MICO</name>
<dbReference type="Gene3D" id="3.30.410.40">
    <property type="match status" value="1"/>
</dbReference>
<dbReference type="GO" id="GO:0008812">
    <property type="term" value="F:choline dehydrogenase activity"/>
    <property type="evidence" value="ECO:0007669"/>
    <property type="project" value="UniProtKB-EC"/>
</dbReference>
<evidence type="ECO:0000256" key="4">
    <source>
        <dbReference type="ARBA" id="ARBA00022827"/>
    </source>
</evidence>
<evidence type="ECO:0000256" key="2">
    <source>
        <dbReference type="ARBA" id="ARBA00010790"/>
    </source>
</evidence>
<dbReference type="GO" id="GO:0016020">
    <property type="term" value="C:membrane"/>
    <property type="evidence" value="ECO:0007669"/>
    <property type="project" value="TreeGrafter"/>
</dbReference>
<dbReference type="RefSeq" id="WP_218883599.1">
    <property type="nucleotide sequence ID" value="NZ_JACCFW010000001.1"/>
</dbReference>
<dbReference type="Proteomes" id="UP000571817">
    <property type="component" value="Unassembled WGS sequence"/>
</dbReference>
<comment type="cofactor">
    <cofactor evidence="1 5">
        <name>FAD</name>
        <dbReference type="ChEBI" id="CHEBI:57692"/>
    </cofactor>
</comment>
<dbReference type="PROSITE" id="PS00623">
    <property type="entry name" value="GMC_OXRED_1"/>
    <property type="match status" value="1"/>
</dbReference>
<keyword evidence="9" id="KW-1185">Reference proteome</keyword>
<dbReference type="PANTHER" id="PTHR11552">
    <property type="entry name" value="GLUCOSE-METHANOL-CHOLINE GMC OXIDOREDUCTASE"/>
    <property type="match status" value="1"/>
</dbReference>
<keyword evidence="4 5" id="KW-0274">FAD</keyword>
<evidence type="ECO:0000256" key="1">
    <source>
        <dbReference type="ARBA" id="ARBA00001974"/>
    </source>
</evidence>
<proteinExistence type="inferred from homology"/>
<dbReference type="PIRSF" id="PIRSF000137">
    <property type="entry name" value="Alcohol_oxidase"/>
    <property type="match status" value="1"/>
</dbReference>
<protein>
    <submittedName>
        <fullName evidence="8">Choline dehydrogenase</fullName>
        <ecNumber evidence="8">1.1.99.1</ecNumber>
    </submittedName>
</protein>
<dbReference type="GO" id="GO:0050660">
    <property type="term" value="F:flavin adenine dinucleotide binding"/>
    <property type="evidence" value="ECO:0007669"/>
    <property type="project" value="InterPro"/>
</dbReference>
<keyword evidence="8" id="KW-0560">Oxidoreductase</keyword>
<dbReference type="Pfam" id="PF05199">
    <property type="entry name" value="GMC_oxred_C"/>
    <property type="match status" value="1"/>
</dbReference>
<organism evidence="8 9">
    <name type="scientific">Allobranchiibius huperziae</name>
    <dbReference type="NCBI Taxonomy" id="1874116"/>
    <lineage>
        <taxon>Bacteria</taxon>
        <taxon>Bacillati</taxon>
        <taxon>Actinomycetota</taxon>
        <taxon>Actinomycetes</taxon>
        <taxon>Micrococcales</taxon>
        <taxon>Dermacoccaceae</taxon>
        <taxon>Allobranchiibius</taxon>
    </lineage>
</organism>
<evidence type="ECO:0000256" key="6">
    <source>
        <dbReference type="RuleBase" id="RU003968"/>
    </source>
</evidence>
<evidence type="ECO:0000256" key="5">
    <source>
        <dbReference type="PIRSR" id="PIRSR000137-2"/>
    </source>
</evidence>
<comment type="similarity">
    <text evidence="2 6">Belongs to the GMC oxidoreductase family.</text>
</comment>
<dbReference type="GO" id="GO:0019285">
    <property type="term" value="P:glycine betaine biosynthetic process from choline"/>
    <property type="evidence" value="ECO:0007669"/>
    <property type="project" value="TreeGrafter"/>
</dbReference>